<dbReference type="KEGG" id="tit:Thit_1379"/>
<dbReference type="HOGENOM" id="CLU_2686598_0_0_9"/>
<protein>
    <submittedName>
        <fullName evidence="1">Homoserine dehydrogenase</fullName>
    </submittedName>
</protein>
<evidence type="ECO:0000313" key="1">
    <source>
        <dbReference type="EMBL" id="ADD02638.1"/>
    </source>
</evidence>
<proteinExistence type="predicted"/>
<dbReference type="AlphaFoldDB" id="D3T336"/>
<accession>D3T336</accession>
<gene>
    <name evidence="1" type="ordered locus">Thit_1379</name>
</gene>
<reference evidence="1" key="1">
    <citation type="submission" date="2010-02" db="EMBL/GenBank/DDBJ databases">
        <title>Complete sequence of Thermoanaerobacter italicus Ab9.</title>
        <authorList>
            <consortium name="US DOE Joint Genome Institute"/>
            <person name="Lucas S."/>
            <person name="Copeland A."/>
            <person name="Lapidus A."/>
            <person name="Cheng J.-F."/>
            <person name="Bruce D."/>
            <person name="Goodwin L."/>
            <person name="Pitluck S."/>
            <person name="Chertkov O."/>
            <person name="Detter J.C."/>
            <person name="Han C."/>
            <person name="Tapia R."/>
            <person name="Land M."/>
            <person name="Hauser L."/>
            <person name="Kyrpides N."/>
            <person name="Mikhailova N."/>
            <person name="Hemme C.L."/>
            <person name="Woyke T."/>
        </authorList>
    </citation>
    <scope>NUCLEOTIDE SEQUENCE [LARGE SCALE GENOMIC DNA]</scope>
    <source>
        <strain evidence="1">Ab9</strain>
    </source>
</reference>
<evidence type="ECO:0000313" key="2">
    <source>
        <dbReference type="Proteomes" id="UP000001552"/>
    </source>
</evidence>
<dbReference type="Proteomes" id="UP000001552">
    <property type="component" value="Chromosome"/>
</dbReference>
<sequence>MKNIEAFADMAITAKTFGVRPSSFLEGISGLTAYMFDSAAALLLHYLQEGKKPITEVEDARNLLGMPPIQKGRR</sequence>
<name>D3T336_THEIA</name>
<dbReference type="RefSeq" id="WP_004401119.1">
    <property type="nucleotide sequence ID" value="NC_013921.1"/>
</dbReference>
<organism evidence="1 2">
    <name type="scientific">Thermoanaerobacter italicus (strain DSM 9252 / Ab9)</name>
    <dbReference type="NCBI Taxonomy" id="580331"/>
    <lineage>
        <taxon>Bacteria</taxon>
        <taxon>Bacillati</taxon>
        <taxon>Bacillota</taxon>
        <taxon>Clostridia</taxon>
        <taxon>Thermoanaerobacterales</taxon>
        <taxon>Thermoanaerobacteraceae</taxon>
        <taxon>Thermoanaerobacter</taxon>
    </lineage>
</organism>
<keyword evidence="2" id="KW-1185">Reference proteome</keyword>
<dbReference type="EMBL" id="CP001936">
    <property type="protein sequence ID" value="ADD02638.1"/>
    <property type="molecule type" value="Genomic_DNA"/>
</dbReference>